<keyword evidence="3" id="KW-1185">Reference proteome</keyword>
<dbReference type="AlphaFoldDB" id="A0A1G8HB47"/>
<dbReference type="Gene3D" id="3.40.50.150">
    <property type="entry name" value="Vaccinia Virus protein VP39"/>
    <property type="match status" value="1"/>
</dbReference>
<dbReference type="InterPro" id="IPR006342">
    <property type="entry name" value="FkbM_mtfrase"/>
</dbReference>
<dbReference type="PANTHER" id="PTHR36973">
    <property type="entry name" value="SLL1456 PROTEIN-RELATED"/>
    <property type="match status" value="1"/>
</dbReference>
<accession>A0A1G8HB47</accession>
<gene>
    <name evidence="2" type="ORF">SAMN05428953_1014</name>
</gene>
<dbReference type="EMBL" id="FNEE01000001">
    <property type="protein sequence ID" value="SDI03721.1"/>
    <property type="molecule type" value="Genomic_DNA"/>
</dbReference>
<keyword evidence="2" id="KW-0808">Transferase</keyword>
<name>A0A1G8HB47_9HYPH</name>
<dbReference type="InterPro" id="IPR029063">
    <property type="entry name" value="SAM-dependent_MTases_sf"/>
</dbReference>
<dbReference type="Proteomes" id="UP000198894">
    <property type="component" value="Unassembled WGS sequence"/>
</dbReference>
<evidence type="ECO:0000259" key="1">
    <source>
        <dbReference type="Pfam" id="PF05050"/>
    </source>
</evidence>
<feature type="domain" description="Methyltransferase FkbM" evidence="1">
    <location>
        <begin position="80"/>
        <end position="251"/>
    </location>
</feature>
<organism evidence="2 3">
    <name type="scientific">Mesorhizobium muleiense</name>
    <dbReference type="NCBI Taxonomy" id="1004279"/>
    <lineage>
        <taxon>Bacteria</taxon>
        <taxon>Pseudomonadati</taxon>
        <taxon>Pseudomonadota</taxon>
        <taxon>Alphaproteobacteria</taxon>
        <taxon>Hyphomicrobiales</taxon>
        <taxon>Phyllobacteriaceae</taxon>
        <taxon>Mesorhizobium</taxon>
    </lineage>
</organism>
<dbReference type="GO" id="GO:0032259">
    <property type="term" value="P:methylation"/>
    <property type="evidence" value="ECO:0007669"/>
    <property type="project" value="UniProtKB-KW"/>
</dbReference>
<proteinExistence type="predicted"/>
<sequence>MLKTSFITLRAMASGLRHAFRFRTIPWMDRVILIGRGSMYVSRRDNRGRRILAMAGVTQPNISSLWHALSAKMTPDVILDIGANYGEIAFCTTYSNATSVHLFEANPYLEKYLQQSIQSRPDCGIFHLHMCAASSSVGIVSLTIDKKWSGTSSLVGEIGDSIFKGSGEGQFERTEVSSIPIDTVVNCASKTLLFKIDVEGWEINVLSGMSRLLTESRSFAGIVEFDERNLARAGGSANELRQSLSSYGKVYLSKDFLPTYNEDLPAHGDFLVLKNINLSQLRSSGSKRPI</sequence>
<dbReference type="NCBIfam" id="TIGR01444">
    <property type="entry name" value="fkbM_fam"/>
    <property type="match status" value="1"/>
</dbReference>
<evidence type="ECO:0000313" key="2">
    <source>
        <dbReference type="EMBL" id="SDI03721.1"/>
    </source>
</evidence>
<evidence type="ECO:0000313" key="3">
    <source>
        <dbReference type="Proteomes" id="UP000198894"/>
    </source>
</evidence>
<protein>
    <submittedName>
        <fullName evidence="2">Methyltransferase, FkbM family</fullName>
    </submittedName>
</protein>
<dbReference type="GO" id="GO:0008171">
    <property type="term" value="F:O-methyltransferase activity"/>
    <property type="evidence" value="ECO:0007669"/>
    <property type="project" value="TreeGrafter"/>
</dbReference>
<keyword evidence="2" id="KW-0489">Methyltransferase</keyword>
<dbReference type="InterPro" id="IPR053188">
    <property type="entry name" value="FkbM_Methyltransferase"/>
</dbReference>
<dbReference type="Pfam" id="PF05050">
    <property type="entry name" value="Methyltransf_21"/>
    <property type="match status" value="1"/>
</dbReference>
<reference evidence="3" key="1">
    <citation type="submission" date="2016-10" db="EMBL/GenBank/DDBJ databases">
        <authorList>
            <person name="Varghese N."/>
            <person name="Submissions S."/>
        </authorList>
    </citation>
    <scope>NUCLEOTIDE SEQUENCE [LARGE SCALE GENOMIC DNA]</scope>
    <source>
        <strain evidence="3">CGMCC 1.11022</strain>
    </source>
</reference>
<dbReference type="SUPFAM" id="SSF53335">
    <property type="entry name" value="S-adenosyl-L-methionine-dependent methyltransferases"/>
    <property type="match status" value="1"/>
</dbReference>
<dbReference type="PANTHER" id="PTHR36973:SF4">
    <property type="entry name" value="NODULATION PROTEIN"/>
    <property type="match status" value="1"/>
</dbReference>